<reference evidence="1 2" key="1">
    <citation type="submission" date="2018-11" db="EMBL/GenBank/DDBJ databases">
        <title>Genomic Encyclopedia of Type Strains, Phase IV (KMG-IV): sequencing the most valuable type-strain genomes for metagenomic binning, comparative biology and taxonomic classification.</title>
        <authorList>
            <person name="Goeker M."/>
        </authorList>
    </citation>
    <scope>NUCLEOTIDE SEQUENCE [LARGE SCALE GENOMIC DNA]</scope>
    <source>
        <strain evidence="1 2">DSM 104731</strain>
    </source>
</reference>
<proteinExistence type="predicted"/>
<dbReference type="EMBL" id="RKQK01000001">
    <property type="protein sequence ID" value="RPE71151.1"/>
    <property type="molecule type" value="Genomic_DNA"/>
</dbReference>
<gene>
    <name evidence="1" type="ORF">EDD53_0265</name>
</gene>
<protein>
    <recommendedName>
        <fullName evidence="3">Sulfotransferase family protein</fullName>
    </recommendedName>
</protein>
<evidence type="ECO:0000313" key="1">
    <source>
        <dbReference type="EMBL" id="RPE71151.1"/>
    </source>
</evidence>
<dbReference type="SUPFAM" id="SSF52540">
    <property type="entry name" value="P-loop containing nucleoside triphosphate hydrolases"/>
    <property type="match status" value="1"/>
</dbReference>
<dbReference type="OrthoDB" id="547419at2"/>
<sequence>MKVYIHIGFPKCASSSLQATLFENEAKLKKNGVLYPKLGRQVGGYRNHTPIIKLDFPVAEYVEGALKEASSNKCDKIIISTESIVDNLRLERVQERCNTLAQNFKSHADVSVVTFSRSPSSVINSSFAQFLKAGLWALNRDEFFKSTDGTIDGFLDFFHEKWGFDLWQFENLYKMAIEVFEVDSLVDFRIQDGTDVIETFTNFVENGLSLTPSSVTNKRFSLEKLYLIRQFISQYGLASFQENAPILKGQVTFDKKIISSEQAQRDGMLLSRKYSLLLNELDTRTQGVKVFAKNDLLRS</sequence>
<organism evidence="1 2">
    <name type="scientific">Pacificibacter maritimus</name>
    <dbReference type="NCBI Taxonomy" id="762213"/>
    <lineage>
        <taxon>Bacteria</taxon>
        <taxon>Pseudomonadati</taxon>
        <taxon>Pseudomonadota</taxon>
        <taxon>Alphaproteobacteria</taxon>
        <taxon>Rhodobacterales</taxon>
        <taxon>Roseobacteraceae</taxon>
        <taxon>Pacificibacter</taxon>
    </lineage>
</organism>
<name>A0A3N4UUA9_9RHOB</name>
<comment type="caution">
    <text evidence="1">The sequence shown here is derived from an EMBL/GenBank/DDBJ whole genome shotgun (WGS) entry which is preliminary data.</text>
</comment>
<dbReference type="InterPro" id="IPR027417">
    <property type="entry name" value="P-loop_NTPase"/>
</dbReference>
<accession>A0A3N4UUA9</accession>
<evidence type="ECO:0000313" key="2">
    <source>
        <dbReference type="Proteomes" id="UP000269689"/>
    </source>
</evidence>
<dbReference type="RefSeq" id="WP_123791394.1">
    <property type="nucleotide sequence ID" value="NZ_RKQK01000001.1"/>
</dbReference>
<dbReference type="Proteomes" id="UP000269689">
    <property type="component" value="Unassembled WGS sequence"/>
</dbReference>
<evidence type="ECO:0008006" key="3">
    <source>
        <dbReference type="Google" id="ProtNLM"/>
    </source>
</evidence>
<dbReference type="AlphaFoldDB" id="A0A3N4UUA9"/>
<keyword evidence="2" id="KW-1185">Reference proteome</keyword>